<dbReference type="Gene3D" id="3.40.50.1820">
    <property type="entry name" value="alpha/beta hydrolase"/>
    <property type="match status" value="1"/>
</dbReference>
<dbReference type="AlphaFoldDB" id="A0A0G4I8W0"/>
<dbReference type="InterPro" id="IPR019149">
    <property type="entry name" value="ABHD18"/>
</dbReference>
<gene>
    <name evidence="2" type="ORF">Cvel_12054</name>
</gene>
<name>A0A0G4I8W0_9ALVE</name>
<sequence length="365" mass="40455">MKEPQPSFLFKLQSFLLGSIDFVFFGLYPVFRFARKSQFFRDGTGCQRRFDYAKKRYEEIGQPAELEVSEAEWKLDKKSKTLQAVVSYESPAADFLESSAKVASAYVVLPQDPSTPADLQKPPSFSGPHVRGWVVLQAATGEEGFRSRIQQFALPLASRGVASVIVEIPYYRSRRMPKQKSYALPEARHALEQGVGTAIECAALVRWLRKRGATGPLVYAGRSFGGTTATLASLCTSDTHGVVAWCGADSPFLPFSEGVLRVCVPFGTLGEEETLKVKAMLRSINGEGPPKFSARRLVRIVYGLNDHFVPPESSRGLARALRECGDGTHVEEELLAGGHVSILFGRRIEYLDDIVRTLERVRLMN</sequence>
<proteinExistence type="predicted"/>
<dbReference type="EMBL" id="CDMZ01005704">
    <property type="protein sequence ID" value="CEM53547.1"/>
    <property type="molecule type" value="Genomic_DNA"/>
</dbReference>
<dbReference type="Pfam" id="PF09752">
    <property type="entry name" value="ABHD18"/>
    <property type="match status" value="1"/>
</dbReference>
<accession>A0A0G4I8W0</accession>
<dbReference type="VEuPathDB" id="CryptoDB:Cvel_12054"/>
<keyword evidence="1" id="KW-0472">Membrane</keyword>
<evidence type="ECO:0000313" key="2">
    <source>
        <dbReference type="EMBL" id="CEM53547.1"/>
    </source>
</evidence>
<dbReference type="SUPFAM" id="SSF53474">
    <property type="entry name" value="alpha/beta-Hydrolases"/>
    <property type="match status" value="1"/>
</dbReference>
<evidence type="ECO:0008006" key="3">
    <source>
        <dbReference type="Google" id="ProtNLM"/>
    </source>
</evidence>
<feature type="transmembrane region" description="Helical" evidence="1">
    <location>
        <begin position="12"/>
        <end position="31"/>
    </location>
</feature>
<dbReference type="InterPro" id="IPR029058">
    <property type="entry name" value="AB_hydrolase_fold"/>
</dbReference>
<dbReference type="PANTHER" id="PTHR13617:SF14">
    <property type="entry name" value="PROTEIN ABHD18"/>
    <property type="match status" value="1"/>
</dbReference>
<organism evidence="2">
    <name type="scientific">Chromera velia CCMP2878</name>
    <dbReference type="NCBI Taxonomy" id="1169474"/>
    <lineage>
        <taxon>Eukaryota</taxon>
        <taxon>Sar</taxon>
        <taxon>Alveolata</taxon>
        <taxon>Colpodellida</taxon>
        <taxon>Chromeraceae</taxon>
        <taxon>Chromera</taxon>
    </lineage>
</organism>
<dbReference type="PANTHER" id="PTHR13617">
    <property type="entry name" value="PROTEIN ABHD18"/>
    <property type="match status" value="1"/>
</dbReference>
<keyword evidence="1" id="KW-0812">Transmembrane</keyword>
<dbReference type="PhylomeDB" id="A0A0G4I8W0"/>
<evidence type="ECO:0000256" key="1">
    <source>
        <dbReference type="SAM" id="Phobius"/>
    </source>
</evidence>
<keyword evidence="1" id="KW-1133">Transmembrane helix</keyword>
<protein>
    <recommendedName>
        <fullName evidence="3">Peptidase S9 prolyl oligopeptidase catalytic domain-containing protein</fullName>
    </recommendedName>
</protein>
<reference evidence="2" key="1">
    <citation type="submission" date="2014-11" db="EMBL/GenBank/DDBJ databases">
        <authorList>
            <person name="Otto D Thomas"/>
            <person name="Naeem Raeece"/>
        </authorList>
    </citation>
    <scope>NUCLEOTIDE SEQUENCE</scope>
</reference>